<proteinExistence type="inferred from homology"/>
<dbReference type="PANTHER" id="PTHR37423">
    <property type="entry name" value="SOLUBLE LYTIC MUREIN TRANSGLYCOSYLASE-RELATED"/>
    <property type="match status" value="1"/>
</dbReference>
<dbReference type="GO" id="GO:0016020">
    <property type="term" value="C:membrane"/>
    <property type="evidence" value="ECO:0007669"/>
    <property type="project" value="InterPro"/>
</dbReference>
<feature type="signal peptide" evidence="4">
    <location>
        <begin position="1"/>
        <end position="29"/>
    </location>
</feature>
<gene>
    <name evidence="6" type="ORF">GLS40_15325</name>
</gene>
<protein>
    <submittedName>
        <fullName evidence="6">Transglycosylase SLT domain-containing protein</fullName>
    </submittedName>
</protein>
<dbReference type="CDD" id="cd13401">
    <property type="entry name" value="Slt70-like"/>
    <property type="match status" value="1"/>
</dbReference>
<dbReference type="SUPFAM" id="SSF53955">
    <property type="entry name" value="Lysozyme-like"/>
    <property type="match status" value="1"/>
</dbReference>
<dbReference type="RefSeq" id="WP_160383619.1">
    <property type="nucleotide sequence ID" value="NZ_WNXQ01000010.1"/>
</dbReference>
<evidence type="ECO:0000256" key="1">
    <source>
        <dbReference type="ARBA" id="ARBA00007734"/>
    </source>
</evidence>
<dbReference type="EMBL" id="WNXQ01000010">
    <property type="protein sequence ID" value="MWB79409.1"/>
    <property type="molecule type" value="Genomic_DNA"/>
</dbReference>
<dbReference type="InterPro" id="IPR023346">
    <property type="entry name" value="Lysozyme-like_dom_sf"/>
</dbReference>
<dbReference type="GO" id="GO:0000270">
    <property type="term" value="P:peptidoglycan metabolic process"/>
    <property type="evidence" value="ECO:0007669"/>
    <property type="project" value="InterPro"/>
</dbReference>
<evidence type="ECO:0000313" key="7">
    <source>
        <dbReference type="Proteomes" id="UP000443843"/>
    </source>
</evidence>
<dbReference type="Pfam" id="PF01464">
    <property type="entry name" value="SLT"/>
    <property type="match status" value="1"/>
</dbReference>
<reference evidence="6 7" key="1">
    <citation type="submission" date="2019-11" db="EMBL/GenBank/DDBJ databases">
        <title>Pseudooceanicola pacifica sp. nov., isolated from deep-sea sediment of the Pacific Ocean.</title>
        <authorList>
            <person name="Lyu L."/>
        </authorList>
    </citation>
    <scope>NUCLEOTIDE SEQUENCE [LARGE SCALE GENOMIC DNA]</scope>
    <source>
        <strain evidence="6 7">216_PA32_1</strain>
    </source>
</reference>
<dbReference type="PANTHER" id="PTHR37423:SF2">
    <property type="entry name" value="MEMBRANE-BOUND LYTIC MUREIN TRANSGLYCOSYLASE C"/>
    <property type="match status" value="1"/>
</dbReference>
<dbReference type="InterPro" id="IPR000189">
    <property type="entry name" value="Transglyc_AS"/>
</dbReference>
<dbReference type="PROSITE" id="PS00922">
    <property type="entry name" value="TRANSGLYCOSYLASE"/>
    <property type="match status" value="1"/>
</dbReference>
<comment type="caution">
    <text evidence="6">The sequence shown here is derived from an EMBL/GenBank/DDBJ whole genome shotgun (WGS) entry which is preliminary data.</text>
</comment>
<evidence type="ECO:0000256" key="4">
    <source>
        <dbReference type="SAM" id="SignalP"/>
    </source>
</evidence>
<evidence type="ECO:0000259" key="5">
    <source>
        <dbReference type="Pfam" id="PF01464"/>
    </source>
</evidence>
<dbReference type="Gene3D" id="1.10.530.10">
    <property type="match status" value="1"/>
</dbReference>
<dbReference type="GO" id="GO:0008933">
    <property type="term" value="F:peptidoglycan lytic transglycosylase activity"/>
    <property type="evidence" value="ECO:0007669"/>
    <property type="project" value="InterPro"/>
</dbReference>
<accession>A0A844WGS9</accession>
<dbReference type="InterPro" id="IPR008258">
    <property type="entry name" value="Transglycosylase_SLT_dom_1"/>
</dbReference>
<dbReference type="Proteomes" id="UP000443843">
    <property type="component" value="Unassembled WGS sequence"/>
</dbReference>
<organism evidence="6 7">
    <name type="scientific">Pseudooceanicola pacificus</name>
    <dbReference type="NCBI Taxonomy" id="2676438"/>
    <lineage>
        <taxon>Bacteria</taxon>
        <taxon>Pseudomonadati</taxon>
        <taxon>Pseudomonadota</taxon>
        <taxon>Alphaproteobacteria</taxon>
        <taxon>Rhodobacterales</taxon>
        <taxon>Paracoccaceae</taxon>
        <taxon>Pseudooceanicola</taxon>
    </lineage>
</organism>
<keyword evidence="3 4" id="KW-0732">Signal</keyword>
<feature type="domain" description="Transglycosylase SLT" evidence="5">
    <location>
        <begin position="500"/>
        <end position="602"/>
    </location>
</feature>
<comment type="similarity">
    <text evidence="2">Belongs to the virb1 family.</text>
</comment>
<dbReference type="GO" id="GO:0042597">
    <property type="term" value="C:periplasmic space"/>
    <property type="evidence" value="ECO:0007669"/>
    <property type="project" value="InterPro"/>
</dbReference>
<comment type="similarity">
    <text evidence="1">Belongs to the transglycosylase Slt family.</text>
</comment>
<sequence>MQVILGFARSLLAAALAFSMVTGAQPVQADPRPEPPRPLRSAFHAMARGDWPRAAELAARDGAAAQALIEWHRLRAGRGTLPQYMAFTAAHPDWPGMDYLRKRGEAQLDGAGDAEILAYFRAAAPQTGQGVLLRAGALERTGETGEAEASIVLAWRNMELNAEDHLAFLNRYAALLKPHHAARLDMALWRGLTDDANRMALLVDESHWQLAEARRALQTDAGNVDTLIEALPKALADDPGLAHDRFEWRIRKGRSDEARELMLERSARPGGLGLPEEWARRRRDFARADMRAGQADRAYRLASTHQLRQGSDFADLEWLSGYLALRKLQRPDTALAHFQRMRDAVQTPISLGRAYYWIGRAEEAAGHRAKAQAAYEEGALYQTSFYGILAAEKADVPFDMDLTGIETFPDWRQAPFMTSDLREAAMLLLASGQEGLGERFLTQLAQGLDRVQLGQLGAMMEERGEAHLEVVLGKAGAGNGIVVPRHYYPLHPMHEMDLPVPMELALSIARRESEFDPGVTSHVGAGGLMQLMPGTARDVARSLGISHESTRVWGDWAYNAQLGSAYLAGLAADFSGNVLLVSAGYNAGPGRPARWISEYGDPRSRVVDAVDWIEHIPFNETRNYVMRVAESLPIYRARLGQDPLPVPFSEELKGSTLLPAGD</sequence>
<dbReference type="Gene3D" id="1.25.20.10">
    <property type="entry name" value="Bacterial muramidases"/>
    <property type="match status" value="1"/>
</dbReference>
<dbReference type="SUPFAM" id="SSF48435">
    <property type="entry name" value="Bacterial muramidases"/>
    <property type="match status" value="1"/>
</dbReference>
<name>A0A844WGS9_9RHOB</name>
<evidence type="ECO:0000256" key="3">
    <source>
        <dbReference type="ARBA" id="ARBA00022729"/>
    </source>
</evidence>
<dbReference type="GO" id="GO:0004553">
    <property type="term" value="F:hydrolase activity, hydrolyzing O-glycosyl compounds"/>
    <property type="evidence" value="ECO:0007669"/>
    <property type="project" value="InterPro"/>
</dbReference>
<evidence type="ECO:0000256" key="2">
    <source>
        <dbReference type="ARBA" id="ARBA00009387"/>
    </source>
</evidence>
<dbReference type="InterPro" id="IPR008939">
    <property type="entry name" value="Lytic_TGlycosylase_superhlx_U"/>
</dbReference>
<keyword evidence="7" id="KW-1185">Reference proteome</keyword>
<evidence type="ECO:0000313" key="6">
    <source>
        <dbReference type="EMBL" id="MWB79409.1"/>
    </source>
</evidence>
<dbReference type="AlphaFoldDB" id="A0A844WGS9"/>
<feature type="chain" id="PRO_5032899592" evidence="4">
    <location>
        <begin position="30"/>
        <end position="662"/>
    </location>
</feature>